<protein>
    <submittedName>
        <fullName evidence="1">Uncharacterized protein</fullName>
    </submittedName>
</protein>
<name>A0AB39QH39_9ACTN</name>
<dbReference type="EMBL" id="CP163441">
    <property type="protein sequence ID" value="XDQ40880.1"/>
    <property type="molecule type" value="Genomic_DNA"/>
</dbReference>
<dbReference type="RefSeq" id="WP_369220638.1">
    <property type="nucleotide sequence ID" value="NZ_CP163441.1"/>
</dbReference>
<dbReference type="AlphaFoldDB" id="A0AB39QH39"/>
<evidence type="ECO:0000313" key="1">
    <source>
        <dbReference type="EMBL" id="XDQ40880.1"/>
    </source>
</evidence>
<reference evidence="1" key="1">
    <citation type="submission" date="2024-07" db="EMBL/GenBank/DDBJ databases">
        <authorList>
            <person name="Yu S.T."/>
        </authorList>
    </citation>
    <scope>NUCLEOTIDE SEQUENCE</scope>
    <source>
        <strain evidence="1">R39</strain>
    </source>
</reference>
<sequence>MLDVDGNGREPDAQHRAEILVTVVDGVPHRRLLLGRPSPAEDGLRALLHRRFA</sequence>
<accession>A0AB39QH39</accession>
<gene>
    <name evidence="1" type="ORF">AB5J52_00515</name>
</gene>
<proteinExistence type="predicted"/>
<organism evidence="1">
    <name type="scientific">Streptomyces sp. R39</name>
    <dbReference type="NCBI Taxonomy" id="3238631"/>
    <lineage>
        <taxon>Bacteria</taxon>
        <taxon>Bacillati</taxon>
        <taxon>Actinomycetota</taxon>
        <taxon>Actinomycetes</taxon>
        <taxon>Kitasatosporales</taxon>
        <taxon>Streptomycetaceae</taxon>
        <taxon>Streptomyces</taxon>
    </lineage>
</organism>